<dbReference type="AlphaFoldDB" id="A0A5N7CUP8"/>
<organism evidence="1 2">
    <name type="scientific">Aspergillus pseudonomiae</name>
    <dbReference type="NCBI Taxonomy" id="1506151"/>
    <lineage>
        <taxon>Eukaryota</taxon>
        <taxon>Fungi</taxon>
        <taxon>Dikarya</taxon>
        <taxon>Ascomycota</taxon>
        <taxon>Pezizomycotina</taxon>
        <taxon>Eurotiomycetes</taxon>
        <taxon>Eurotiomycetidae</taxon>
        <taxon>Eurotiales</taxon>
        <taxon>Aspergillaceae</taxon>
        <taxon>Aspergillus</taxon>
        <taxon>Aspergillus subgen. Circumdati</taxon>
    </lineage>
</organism>
<protein>
    <recommendedName>
        <fullName evidence="3">Arrestin-like N-terminal domain-containing protein</fullName>
    </recommendedName>
</protein>
<evidence type="ECO:0000313" key="2">
    <source>
        <dbReference type="Proteomes" id="UP000325579"/>
    </source>
</evidence>
<reference evidence="1 2" key="1">
    <citation type="submission" date="2019-04" db="EMBL/GenBank/DDBJ databases">
        <authorList>
            <consortium name="DOE Joint Genome Institute"/>
            <person name="Mondo S."/>
            <person name="Kjaerbolling I."/>
            <person name="Vesth T."/>
            <person name="Frisvad J.C."/>
            <person name="Nybo J.L."/>
            <person name="Theobald S."/>
            <person name="Kildgaard S."/>
            <person name="Isbrandt T."/>
            <person name="Kuo A."/>
            <person name="Sato A."/>
            <person name="Lyhne E.K."/>
            <person name="Kogle M.E."/>
            <person name="Wiebenga A."/>
            <person name="Kun R.S."/>
            <person name="Lubbers R.J."/>
            <person name="Makela M.R."/>
            <person name="Barry K."/>
            <person name="Chovatia M."/>
            <person name="Clum A."/>
            <person name="Daum C."/>
            <person name="Haridas S."/>
            <person name="He G."/>
            <person name="LaButti K."/>
            <person name="Lipzen A."/>
            <person name="Riley R."/>
            <person name="Salamov A."/>
            <person name="Simmons B.A."/>
            <person name="Magnuson J.K."/>
            <person name="Henrissat B."/>
            <person name="Mortensen U.H."/>
            <person name="Larsen T.O."/>
            <person name="Devries R.P."/>
            <person name="Grigoriev I.V."/>
            <person name="Machida M."/>
            <person name="Baker S.E."/>
            <person name="Andersen M.R."/>
            <person name="Cantor M.N."/>
            <person name="Hua S.X."/>
        </authorList>
    </citation>
    <scope>NUCLEOTIDE SEQUENCE [LARGE SCALE GENOMIC DNA]</scope>
    <source>
        <strain evidence="1 2">CBS 119388</strain>
    </source>
</reference>
<keyword evidence="2" id="KW-1185">Reference proteome</keyword>
<dbReference type="Proteomes" id="UP000325579">
    <property type="component" value="Unassembled WGS sequence"/>
</dbReference>
<sequence>MTQRQERLKFLRVTHTVCISDSESTQHLEPGKILVPFRFVIPNSIYGVNKNAYIGDREESLPPSLSLVSDTVHSEKNFFVRGECNISYCVRGRLTTNTGKPCGETFRRVHFIPTRDQPLPPLCTTDFATEYVLGSSQRIGLFHVLQSKSSCELSIHTEEPCPLRFPCEKTASTTIYLHLRYLYPSPLGTYSPENCPCPQPDVSLVVRTTLEAVTFFSTVPRNRLPKWTDVEPGQEVVKKTTLGPTQTRKLGVLTWVPLIQVYNNAECYIVNEQYKYGNLVGWQSNVPLVFTYEGDERPIPTFACTYASRRHVLSMRVRLKHHSATYRLCIPVQVIYSSNGLGATCESLAEESTACRLPMYTE</sequence>
<dbReference type="EMBL" id="ML736901">
    <property type="protein sequence ID" value="KAE8397333.1"/>
    <property type="molecule type" value="Genomic_DNA"/>
</dbReference>
<accession>A0A5N7CUP8</accession>
<proteinExistence type="predicted"/>
<gene>
    <name evidence="1" type="ORF">BDV37DRAFT_265846</name>
</gene>
<name>A0A5N7CUP8_9EURO</name>
<dbReference type="OrthoDB" id="4417529at2759"/>
<evidence type="ECO:0000313" key="1">
    <source>
        <dbReference type="EMBL" id="KAE8397333.1"/>
    </source>
</evidence>
<evidence type="ECO:0008006" key="3">
    <source>
        <dbReference type="Google" id="ProtNLM"/>
    </source>
</evidence>
<dbReference type="GeneID" id="43668536"/>
<dbReference type="RefSeq" id="XP_031934652.1">
    <property type="nucleotide sequence ID" value="XM_032083845.1"/>
</dbReference>